<evidence type="ECO:0000259" key="2">
    <source>
        <dbReference type="Pfam" id="PF01694"/>
    </source>
</evidence>
<evidence type="ECO:0000313" key="4">
    <source>
        <dbReference type="Proteomes" id="UP001166191"/>
    </source>
</evidence>
<gene>
    <name evidence="3" type="ORF">KNW02_15060</name>
</gene>
<feature type="transmembrane region" description="Helical" evidence="1">
    <location>
        <begin position="167"/>
        <end position="185"/>
    </location>
</feature>
<comment type="caution">
    <text evidence="3">The sequence shown here is derived from an EMBL/GenBank/DDBJ whole genome shotgun (WGS) entry which is preliminary data.</text>
</comment>
<dbReference type="GO" id="GO:0006508">
    <property type="term" value="P:proteolysis"/>
    <property type="evidence" value="ECO:0007669"/>
    <property type="project" value="UniProtKB-KW"/>
</dbReference>
<keyword evidence="3" id="KW-0378">Hydrolase</keyword>
<dbReference type="PANTHER" id="PTHR43066">
    <property type="entry name" value="RHOMBOID-RELATED PROTEIN"/>
    <property type="match status" value="1"/>
</dbReference>
<feature type="domain" description="Peptidase S54 rhomboid" evidence="2">
    <location>
        <begin position="71"/>
        <end position="207"/>
    </location>
</feature>
<accession>A0ABS6AML7</accession>
<dbReference type="Pfam" id="PF01694">
    <property type="entry name" value="Rhomboid"/>
    <property type="match status" value="1"/>
</dbReference>
<dbReference type="Proteomes" id="UP001166191">
    <property type="component" value="Unassembled WGS sequence"/>
</dbReference>
<feature type="transmembrane region" description="Helical" evidence="1">
    <location>
        <begin position="110"/>
        <end position="129"/>
    </location>
</feature>
<evidence type="ECO:0000256" key="1">
    <source>
        <dbReference type="SAM" id="Phobius"/>
    </source>
</evidence>
<keyword evidence="3" id="KW-0645">Protease</keyword>
<name>A0ABS6AML7_9RHOB</name>
<evidence type="ECO:0000313" key="3">
    <source>
        <dbReference type="EMBL" id="MBU3031436.1"/>
    </source>
</evidence>
<dbReference type="EMBL" id="JAHKNG010000031">
    <property type="protein sequence ID" value="MBU3031436.1"/>
    <property type="molecule type" value="Genomic_DNA"/>
</dbReference>
<dbReference type="PANTHER" id="PTHR43066:SF11">
    <property type="entry name" value="PEPTIDASE S54 RHOMBOID DOMAIN-CONTAINING PROTEIN"/>
    <property type="match status" value="1"/>
</dbReference>
<proteinExistence type="predicted"/>
<keyword evidence="1" id="KW-0812">Transmembrane</keyword>
<protein>
    <submittedName>
        <fullName evidence="3">Rhomboid family intramembrane serine protease</fullName>
    </submittedName>
</protein>
<feature type="transmembrane region" description="Helical" evidence="1">
    <location>
        <begin position="135"/>
        <end position="155"/>
    </location>
</feature>
<keyword evidence="4" id="KW-1185">Reference proteome</keyword>
<dbReference type="GO" id="GO:0008233">
    <property type="term" value="F:peptidase activity"/>
    <property type="evidence" value="ECO:0007669"/>
    <property type="project" value="UniProtKB-KW"/>
</dbReference>
<feature type="transmembrane region" description="Helical" evidence="1">
    <location>
        <begin position="18"/>
        <end position="41"/>
    </location>
</feature>
<organism evidence="3 4">
    <name type="scientific">Paracoccus marinaquae</name>
    <dbReference type="NCBI Taxonomy" id="2841926"/>
    <lineage>
        <taxon>Bacteria</taxon>
        <taxon>Pseudomonadati</taxon>
        <taxon>Pseudomonadota</taxon>
        <taxon>Alphaproteobacteria</taxon>
        <taxon>Rhodobacterales</taxon>
        <taxon>Paracoccaceae</taxon>
        <taxon>Paracoccus</taxon>
    </lineage>
</organism>
<keyword evidence="1" id="KW-0472">Membrane</keyword>
<feature type="transmembrane region" description="Helical" evidence="1">
    <location>
        <begin position="72"/>
        <end position="98"/>
    </location>
</feature>
<dbReference type="InterPro" id="IPR022764">
    <property type="entry name" value="Peptidase_S54_rhomboid_dom"/>
</dbReference>
<keyword evidence="1" id="KW-1133">Transmembrane helix</keyword>
<sequence length="213" mass="22480">MTDRADIGMATARQLPRWVSGLIVACCLIELLLQLAAMLGYPAARQAAMMLAGFWSPLMWDGYGLYPGQSLLMFLTYGILHAGLLHLAMNMISLAVVARELNRLIGSGRMALIYVASQIGAALLFGLMQPQAGPMIGASGAIFGIAAALVGYAAMIGYRRGRPMGQLWRSVAVIVALNVAITLLVPSIAWQAHLGGAATGLLMGLAMALRRPG</sequence>
<reference evidence="3" key="1">
    <citation type="submission" date="2021-06" db="EMBL/GenBank/DDBJ databases">
        <title>Paracoccus bacterium XHP0099 sp. nov., isolated from the surface waters of the Yellow Sea.</title>
        <authorList>
            <person name="Xue H."/>
            <person name="Zhang D."/>
        </authorList>
    </citation>
    <scope>NUCLEOTIDE SEQUENCE</scope>
    <source>
        <strain evidence="3">XHP0099</strain>
    </source>
</reference>
<dbReference type="RefSeq" id="WP_216034106.1">
    <property type="nucleotide sequence ID" value="NZ_JAHKNG010000031.1"/>
</dbReference>